<evidence type="ECO:0000313" key="2">
    <source>
        <dbReference type="Proteomes" id="UP001211513"/>
    </source>
</evidence>
<gene>
    <name evidence="1" type="ORF">OK117_02915</name>
</gene>
<dbReference type="Proteomes" id="UP001211513">
    <property type="component" value="Chromosome"/>
</dbReference>
<sequence>MRELSKMEIEQVSGGCLSQVLTGVNGLFTWFTNGLRSLFSGIFGTATSSATPGTTTPGTTASSTN</sequence>
<proteinExistence type="predicted"/>
<evidence type="ECO:0000313" key="1">
    <source>
        <dbReference type="EMBL" id="WCF28846.1"/>
    </source>
</evidence>
<reference evidence="1" key="2">
    <citation type="submission" date="2022-10" db="EMBL/GenBank/DDBJ databases">
        <authorList>
            <person name="Landa B."/>
            <person name="Arias-Giraldo L.F."/>
            <person name="Roman-Ecija M."/>
            <person name="Velasco-Amo M.P."/>
            <person name="De La Fuente L."/>
            <person name="Marco-Noales E."/>
            <person name="Moralejo E."/>
        </authorList>
    </citation>
    <scope>NUCLEOTIDE SEQUENCE</scope>
    <source>
        <strain evidence="1">CFBP8073</strain>
    </source>
</reference>
<reference evidence="1" key="1">
    <citation type="journal article" date="2022" name="Phytopathology">
        <title>Complete circularized genome resources of seven strains of Xylella fastidiosa subsp. fastidiosa using hybrid assembly reveals unknown plasmids.</title>
        <authorList>
            <person name="Velasco-Amo M.D.P."/>
            <person name="Arias-Giraldo L.F.F."/>
            <person name="Ecija M.R."/>
            <person name="De La Fuente L."/>
            <person name="Marco-Noales E."/>
            <person name="Moralejo E."/>
            <person name="Navas-Cort J.A."/>
            <person name="Landa B.B."/>
        </authorList>
    </citation>
    <scope>NUCLEOTIDE SEQUENCE</scope>
    <source>
        <strain evidence="1">CFBP8073</strain>
    </source>
</reference>
<dbReference type="EMBL" id="CP109886">
    <property type="protein sequence ID" value="WCF28846.1"/>
    <property type="molecule type" value="Genomic_DNA"/>
</dbReference>
<dbReference type="AlphaFoldDB" id="A0AAJ5R150"/>
<name>A0AAJ5R150_XYLFS</name>
<accession>A0AAJ5R150</accession>
<organism evidence="1 2">
    <name type="scientific">Xylella fastidiosa subsp. fastidiosa</name>
    <dbReference type="NCBI Taxonomy" id="644356"/>
    <lineage>
        <taxon>Bacteria</taxon>
        <taxon>Pseudomonadati</taxon>
        <taxon>Pseudomonadota</taxon>
        <taxon>Gammaproteobacteria</taxon>
        <taxon>Lysobacterales</taxon>
        <taxon>Lysobacteraceae</taxon>
        <taxon>Xylella</taxon>
    </lineage>
</organism>
<evidence type="ECO:0008006" key="3">
    <source>
        <dbReference type="Google" id="ProtNLM"/>
    </source>
</evidence>
<dbReference type="RefSeq" id="WP_081046788.1">
    <property type="nucleotide sequence ID" value="NZ_CP109886.1"/>
</dbReference>
<protein>
    <recommendedName>
        <fullName evidence="3">Bacteriocin</fullName>
    </recommendedName>
</protein>